<dbReference type="VEuPathDB" id="GiardiaDB:SS50377_22426"/>
<reference evidence="3 4" key="1">
    <citation type="journal article" date="2014" name="PLoS Genet.">
        <title>The Genome of Spironucleus salmonicida Highlights a Fish Pathogen Adapted to Fluctuating Environments.</title>
        <authorList>
            <person name="Xu F."/>
            <person name="Jerlstrom-Hultqvist J."/>
            <person name="Einarsson E."/>
            <person name="Astvaldsson A."/>
            <person name="Svard S.G."/>
            <person name="Andersson J.O."/>
        </authorList>
    </citation>
    <scope>NUCLEOTIDE SEQUENCE</scope>
    <source>
        <strain evidence="4">ATCC 50377</strain>
    </source>
</reference>
<evidence type="ECO:0000259" key="2">
    <source>
        <dbReference type="PROSITE" id="PS51279"/>
    </source>
</evidence>
<evidence type="ECO:0000313" key="5">
    <source>
        <dbReference type="Proteomes" id="UP000018208"/>
    </source>
</evidence>
<dbReference type="AlphaFoldDB" id="V6LCV3"/>
<dbReference type="EMBL" id="AUWU02000003">
    <property type="protein sequence ID" value="KAH0574811.1"/>
    <property type="molecule type" value="Genomic_DNA"/>
</dbReference>
<feature type="domain" description="BCNT-C" evidence="2">
    <location>
        <begin position="92"/>
        <end position="162"/>
    </location>
</feature>
<organism evidence="3">
    <name type="scientific">Spironucleus salmonicida</name>
    <dbReference type="NCBI Taxonomy" id="348837"/>
    <lineage>
        <taxon>Eukaryota</taxon>
        <taxon>Metamonada</taxon>
        <taxon>Diplomonadida</taxon>
        <taxon>Hexamitidae</taxon>
        <taxon>Hexamitinae</taxon>
        <taxon>Spironucleus</taxon>
    </lineage>
</organism>
<dbReference type="PROSITE" id="PS51279">
    <property type="entry name" value="BCNT_C"/>
    <property type="match status" value="1"/>
</dbReference>
<dbReference type="EMBL" id="KI546166">
    <property type="protein sequence ID" value="EST42083.1"/>
    <property type="molecule type" value="Genomic_DNA"/>
</dbReference>
<reference evidence="4" key="2">
    <citation type="submission" date="2020-12" db="EMBL/GenBank/DDBJ databases">
        <title>New Spironucleus salmonicida genome in near-complete chromosomes.</title>
        <authorList>
            <person name="Xu F."/>
            <person name="Kurt Z."/>
            <person name="Jimenez-Gonzalez A."/>
            <person name="Astvaldsson A."/>
            <person name="Andersson J.O."/>
            <person name="Svard S.G."/>
        </authorList>
    </citation>
    <scope>NUCLEOTIDE SEQUENCE</scope>
    <source>
        <strain evidence="4">ATCC 50377</strain>
    </source>
</reference>
<protein>
    <recommendedName>
        <fullName evidence="2">BCNT-C domain-containing protein</fullName>
    </recommendedName>
</protein>
<name>V6LCV3_9EUKA</name>
<sequence>MSESEQSDSTYQGSSSQNYSSEETNETEKIQASLTNQQLDEMWNQLQQMNQKKQEKKQYFQIDEKPKSEAVPITKIDSSLFNPLSSRANLAKISGNQVVNYASKIMKYAPKIVTIHETRKFWQMYKSQMSQGQLEVLGQYVQSQNSFIRKQKFLSDVKKRQK</sequence>
<dbReference type="InterPro" id="IPR011421">
    <property type="entry name" value="BCNT-C"/>
</dbReference>
<keyword evidence="5" id="KW-1185">Reference proteome</keyword>
<accession>V6LCV3</accession>
<evidence type="ECO:0000256" key="1">
    <source>
        <dbReference type="SAM" id="MobiDB-lite"/>
    </source>
</evidence>
<gene>
    <name evidence="3" type="ORF">SS50377_18390</name>
    <name evidence="4" type="ORF">SS50377_22426</name>
</gene>
<feature type="compositionally biased region" description="Polar residues" evidence="1">
    <location>
        <begin position="1"/>
        <end position="22"/>
    </location>
</feature>
<feature type="region of interest" description="Disordered" evidence="1">
    <location>
        <begin position="1"/>
        <end position="35"/>
    </location>
</feature>
<proteinExistence type="predicted"/>
<dbReference type="Proteomes" id="UP000018208">
    <property type="component" value="Unassembled WGS sequence"/>
</dbReference>
<evidence type="ECO:0000313" key="4">
    <source>
        <dbReference type="EMBL" id="KAH0574811.1"/>
    </source>
</evidence>
<evidence type="ECO:0000313" key="3">
    <source>
        <dbReference type="EMBL" id="EST42083.1"/>
    </source>
</evidence>